<evidence type="ECO:0000313" key="1">
    <source>
        <dbReference type="EMBL" id="KKL06607.1"/>
    </source>
</evidence>
<dbReference type="AlphaFoldDB" id="A0A0F9AYJ7"/>
<comment type="caution">
    <text evidence="1">The sequence shown here is derived from an EMBL/GenBank/DDBJ whole genome shotgun (WGS) entry which is preliminary data.</text>
</comment>
<organism evidence="1">
    <name type="scientific">marine sediment metagenome</name>
    <dbReference type="NCBI Taxonomy" id="412755"/>
    <lineage>
        <taxon>unclassified sequences</taxon>
        <taxon>metagenomes</taxon>
        <taxon>ecological metagenomes</taxon>
    </lineage>
</organism>
<reference evidence="1" key="1">
    <citation type="journal article" date="2015" name="Nature">
        <title>Complex archaea that bridge the gap between prokaryotes and eukaryotes.</title>
        <authorList>
            <person name="Spang A."/>
            <person name="Saw J.H."/>
            <person name="Jorgensen S.L."/>
            <person name="Zaremba-Niedzwiedzka K."/>
            <person name="Martijn J."/>
            <person name="Lind A.E."/>
            <person name="van Eijk R."/>
            <person name="Schleper C."/>
            <person name="Guy L."/>
            <person name="Ettema T.J."/>
        </authorList>
    </citation>
    <scope>NUCLEOTIDE SEQUENCE</scope>
</reference>
<gene>
    <name evidence="1" type="ORF">LCGC14_2594380</name>
</gene>
<proteinExistence type="predicted"/>
<sequence>MKGWKWNSKIHDWDIVEIKLPEGFGKINAEETETLLQRAKMSEYGRQRKKLLHRSSKTEESRL</sequence>
<dbReference type="EMBL" id="LAZR01043638">
    <property type="protein sequence ID" value="KKL06607.1"/>
    <property type="molecule type" value="Genomic_DNA"/>
</dbReference>
<accession>A0A0F9AYJ7</accession>
<protein>
    <submittedName>
        <fullName evidence="1">Uncharacterized protein</fullName>
    </submittedName>
</protein>
<name>A0A0F9AYJ7_9ZZZZ</name>